<name>A0A3E0VSD6_9MICO</name>
<feature type="transmembrane region" description="Helical" evidence="2">
    <location>
        <begin position="223"/>
        <end position="244"/>
    </location>
</feature>
<accession>A0A3E0VSD6</accession>
<feature type="transmembrane region" description="Helical" evidence="2">
    <location>
        <begin position="39"/>
        <end position="57"/>
    </location>
</feature>
<dbReference type="AlphaFoldDB" id="A0A3E0VSD6"/>
<dbReference type="Pfam" id="PF14494">
    <property type="entry name" value="DUF4436"/>
    <property type="match status" value="1"/>
</dbReference>
<dbReference type="EMBL" id="NBXB01000041">
    <property type="protein sequence ID" value="RFA12490.1"/>
    <property type="molecule type" value="Genomic_DNA"/>
</dbReference>
<evidence type="ECO:0000313" key="4">
    <source>
        <dbReference type="Proteomes" id="UP000256541"/>
    </source>
</evidence>
<reference evidence="3 4" key="1">
    <citation type="submission" date="2017-04" db="EMBL/GenBank/DDBJ databases">
        <title>Comparative genome analysis of Subtercola boreus.</title>
        <authorList>
            <person name="Cho Y.-J."/>
            <person name="Cho A."/>
            <person name="Kim O.-S."/>
            <person name="Lee J.-I."/>
        </authorList>
    </citation>
    <scope>NUCLEOTIDE SEQUENCE [LARGE SCALE GENOMIC DNA]</scope>
    <source>
        <strain evidence="3 4">P27479</strain>
    </source>
</reference>
<feature type="transmembrane region" description="Helical" evidence="2">
    <location>
        <begin position="288"/>
        <end position="308"/>
    </location>
</feature>
<keyword evidence="2" id="KW-1133">Transmembrane helix</keyword>
<evidence type="ECO:0000256" key="2">
    <source>
        <dbReference type="SAM" id="Phobius"/>
    </source>
</evidence>
<evidence type="ECO:0000256" key="1">
    <source>
        <dbReference type="SAM" id="MobiDB-lite"/>
    </source>
</evidence>
<feature type="region of interest" description="Disordered" evidence="1">
    <location>
        <begin position="315"/>
        <end position="341"/>
    </location>
</feature>
<dbReference type="OrthoDB" id="8438075at2"/>
<evidence type="ECO:0008006" key="5">
    <source>
        <dbReference type="Google" id="ProtNLM"/>
    </source>
</evidence>
<proteinExistence type="predicted"/>
<dbReference type="Proteomes" id="UP000256541">
    <property type="component" value="Unassembled WGS sequence"/>
</dbReference>
<feature type="transmembrane region" description="Helical" evidence="2">
    <location>
        <begin position="256"/>
        <end position="276"/>
    </location>
</feature>
<evidence type="ECO:0000313" key="3">
    <source>
        <dbReference type="EMBL" id="RFA12490.1"/>
    </source>
</evidence>
<keyword evidence="2" id="KW-0472">Membrane</keyword>
<protein>
    <recommendedName>
        <fullName evidence="5">DUF4436 domain-containing protein</fullName>
    </recommendedName>
</protein>
<dbReference type="InterPro" id="IPR027948">
    <property type="entry name" value="DUF4436"/>
</dbReference>
<gene>
    <name evidence="3" type="ORF">B7R22_15325</name>
</gene>
<comment type="caution">
    <text evidence="3">The sequence shown here is derived from an EMBL/GenBank/DDBJ whole genome shotgun (WGS) entry which is preliminary data.</text>
</comment>
<organism evidence="3 4">
    <name type="scientific">Subtercola boreus</name>
    <dbReference type="NCBI Taxonomy" id="120213"/>
    <lineage>
        <taxon>Bacteria</taxon>
        <taxon>Bacillati</taxon>
        <taxon>Actinomycetota</taxon>
        <taxon>Actinomycetes</taxon>
        <taxon>Micrococcales</taxon>
        <taxon>Microbacteriaceae</taxon>
        <taxon>Subtercola</taxon>
    </lineage>
</organism>
<keyword evidence="2" id="KW-0812">Transmembrane</keyword>
<sequence>MPGGPRRLSQALNPRLPIARLGGVSTLQPAPGRHTRRRVIIGVAIAVVVYTLVALLYSSSGRVDSAGGIQQPAAGEVTVVLTPQTVDAAGERISTQLRLIVSDQLLEPGSSTLADPLIVVVSPVDGSQTIDYAAGSIPGITTVSLFAPGAVENWPFDIYRSSLQLGVYVVKNGDAVALPSPYIIGAGYLPGWSLSAPKPTASDEGDAGIFDVQITAVRSWSTLAFGILLLGLMVLIAALVLYVSTTVYRGRRKVEASFMSWIGAMLFATIPLRGFLPGSPPVGSWIDFLVVLWVIVALVTGLGIYVTAWKRWGSPAERPPISPAAGGTPARAPEEQPDGQD</sequence>